<dbReference type="GO" id="GO:0016757">
    <property type="term" value="F:glycosyltransferase activity"/>
    <property type="evidence" value="ECO:0007669"/>
    <property type="project" value="UniProtKB-KW"/>
</dbReference>
<dbReference type="PANTHER" id="PTHR34136:SF1">
    <property type="entry name" value="UDP-N-ACETYL-D-MANNOSAMINURONIC ACID TRANSFERASE"/>
    <property type="match status" value="1"/>
</dbReference>
<dbReference type="NCBIfam" id="TIGR00696">
    <property type="entry name" value="wecG_tagA_cpsF"/>
    <property type="match status" value="1"/>
</dbReference>
<dbReference type="Pfam" id="PF03808">
    <property type="entry name" value="Glyco_tran_WecG"/>
    <property type="match status" value="1"/>
</dbReference>
<proteinExistence type="predicted"/>
<evidence type="ECO:0000313" key="3">
    <source>
        <dbReference type="EMBL" id="AMO24141.1"/>
    </source>
</evidence>
<evidence type="ECO:0000256" key="2">
    <source>
        <dbReference type="ARBA" id="ARBA00022679"/>
    </source>
</evidence>
<reference evidence="3 4" key="1">
    <citation type="journal article" date="2014" name="Int. J. Syst. Evol. Microbiol.">
        <title>Ramlibacter solisilvae sp. nov., isolated from forest soil, and emended description of the genus Ramlibacter.</title>
        <authorList>
            <person name="Lee H.J."/>
            <person name="Lee S.H."/>
            <person name="Lee S.S."/>
            <person name="Lee J.S."/>
            <person name="Kim Y."/>
            <person name="Kim S.C."/>
            <person name="Jeon C.O."/>
        </authorList>
    </citation>
    <scope>NUCLEOTIDE SEQUENCE [LARGE SCALE GENOMIC DNA]</scope>
    <source>
        <strain evidence="3 4">5-10</strain>
    </source>
</reference>
<dbReference type="PATRIC" id="fig|94132.3.peg.3357"/>
<sequence length="261" mass="28626">MNPPLRANEWQARWRELVQSVVRVRTGRGEQQLLESLAYPADPMVVAFVNAHAMNSAAVGRKFFEALVSADILLRDGVGMAVLLRLLNQSPGLNLNGTDLIPKILRFYAGRSIALFGTQEPYLRSARQRVMQELAPGSVCITTHGFRDTGDYIHLAASHRPSLIVLGMGMPRQEEVAHMLRAALGYPCLIVCGGAIIDFIGGKTSRAPAWMRGAGLEWLYRLALEPRRLFQRYVVGNPLFLLRAVSLAAASLRQGGHGAAT</sequence>
<dbReference type="OrthoDB" id="9808602at2"/>
<dbReference type="PANTHER" id="PTHR34136">
    <property type="match status" value="1"/>
</dbReference>
<protein>
    <submittedName>
        <fullName evidence="3">Glycosyl transferase</fullName>
    </submittedName>
</protein>
<keyword evidence="2 3" id="KW-0808">Transferase</keyword>
<accession>A0A127JW43</accession>
<organism evidence="3 4">
    <name type="scientific">Ramlibacter tataouinensis</name>
    <dbReference type="NCBI Taxonomy" id="94132"/>
    <lineage>
        <taxon>Bacteria</taxon>
        <taxon>Pseudomonadati</taxon>
        <taxon>Pseudomonadota</taxon>
        <taxon>Betaproteobacteria</taxon>
        <taxon>Burkholderiales</taxon>
        <taxon>Comamonadaceae</taxon>
        <taxon>Ramlibacter</taxon>
    </lineage>
</organism>
<dbReference type="CDD" id="cd06533">
    <property type="entry name" value="Glyco_transf_WecG_TagA"/>
    <property type="match status" value="1"/>
</dbReference>
<dbReference type="Proteomes" id="UP000070433">
    <property type="component" value="Chromosome"/>
</dbReference>
<keyword evidence="1" id="KW-0328">Glycosyltransferase</keyword>
<evidence type="ECO:0000313" key="4">
    <source>
        <dbReference type="Proteomes" id="UP000070433"/>
    </source>
</evidence>
<dbReference type="RefSeq" id="WP_061501571.1">
    <property type="nucleotide sequence ID" value="NZ_CP010951.1"/>
</dbReference>
<name>A0A127JW43_9BURK</name>
<evidence type="ECO:0000256" key="1">
    <source>
        <dbReference type="ARBA" id="ARBA00022676"/>
    </source>
</evidence>
<dbReference type="InterPro" id="IPR004629">
    <property type="entry name" value="WecG_TagA_CpsF"/>
</dbReference>
<dbReference type="AlphaFoldDB" id="A0A127JW43"/>
<dbReference type="EMBL" id="CP010951">
    <property type="protein sequence ID" value="AMO24141.1"/>
    <property type="molecule type" value="Genomic_DNA"/>
</dbReference>
<gene>
    <name evidence="3" type="ORF">UC35_16455</name>
</gene>
<keyword evidence="4" id="KW-1185">Reference proteome</keyword>